<evidence type="ECO:0000313" key="5">
    <source>
        <dbReference type="Proteomes" id="UP000006415"/>
    </source>
</evidence>
<protein>
    <recommendedName>
        <fullName evidence="3">FHA domain-containing protein</fullName>
    </recommendedName>
</protein>
<feature type="region of interest" description="Disordered" evidence="2">
    <location>
        <begin position="198"/>
        <end position="282"/>
    </location>
</feature>
<gene>
    <name evidence="4" type="ORF">HMPREF9156_00587</name>
</gene>
<dbReference type="InterPro" id="IPR008984">
    <property type="entry name" value="SMAD_FHA_dom_sf"/>
</dbReference>
<dbReference type="InterPro" id="IPR000253">
    <property type="entry name" value="FHA_dom"/>
</dbReference>
<organism evidence="4 5">
    <name type="scientific">Scardovia wiggsiae F0424</name>
    <dbReference type="NCBI Taxonomy" id="857290"/>
    <lineage>
        <taxon>Bacteria</taxon>
        <taxon>Bacillati</taxon>
        <taxon>Actinomycetota</taxon>
        <taxon>Actinomycetes</taxon>
        <taxon>Bifidobacteriales</taxon>
        <taxon>Bifidobacteriaceae</taxon>
        <taxon>Scardovia</taxon>
    </lineage>
</organism>
<dbReference type="Gene3D" id="2.60.200.20">
    <property type="match status" value="1"/>
</dbReference>
<evidence type="ECO:0000313" key="4">
    <source>
        <dbReference type="EMBL" id="EJD65143.1"/>
    </source>
</evidence>
<dbReference type="SMART" id="SM00240">
    <property type="entry name" value="FHA"/>
    <property type="match status" value="1"/>
</dbReference>
<dbReference type="RefSeq" id="WP_007147654.1">
    <property type="nucleotide sequence ID" value="NZ_AKCI01000001.1"/>
</dbReference>
<dbReference type="Proteomes" id="UP000006415">
    <property type="component" value="Unassembled WGS sequence"/>
</dbReference>
<dbReference type="CDD" id="cd00060">
    <property type="entry name" value="FHA"/>
    <property type="match status" value="1"/>
</dbReference>
<evidence type="ECO:0000259" key="3">
    <source>
        <dbReference type="PROSITE" id="PS50006"/>
    </source>
</evidence>
<feature type="compositionally biased region" description="Basic and acidic residues" evidence="2">
    <location>
        <begin position="239"/>
        <end position="253"/>
    </location>
</feature>
<feature type="compositionally biased region" description="Basic and acidic residues" evidence="2">
    <location>
        <begin position="216"/>
        <end position="230"/>
    </location>
</feature>
<dbReference type="eggNOG" id="COG1716">
    <property type="taxonomic scope" value="Bacteria"/>
</dbReference>
<comment type="caution">
    <text evidence="4">The sequence shown here is derived from an EMBL/GenBank/DDBJ whole genome shotgun (WGS) entry which is preliminary data.</text>
</comment>
<feature type="domain" description="FHA" evidence="3">
    <location>
        <begin position="29"/>
        <end position="85"/>
    </location>
</feature>
<sequence length="375" mass="40850">MADNSAGPAEWDIRVGNKNVARVRPGQSLVIGRKPIRPLPEEEGRTRLDIIDDTKSVSKRHALFTADEAGNATVEDLDSTNGTYVVTANDDLWRIVADIPFDLPAETVHLQLGDVPVNAVPVVAYEEPEPVSQPMAAVSSLFSYASSVRQDDAHGGVRMSVDDILDVRQGEPTQMFHAMKQDFSPFSRIHDTAVNGGRARKAGVSTDGGHGTEAGHPAETDDAGRSEQDGKAQQGGQQAEHHDAAPQDPDLKYRPQPQEADPSETGTAGSGAPEYKPVFEPGSVFDRLSRGEFSRKEETVEAGGFTSDDAKHTGDFEKQFEIARQPKLLRFLALNTTLYGDLYAWLEALGDADIDKALRNNIGYKAWQKQEEQDS</sequence>
<evidence type="ECO:0000256" key="2">
    <source>
        <dbReference type="SAM" id="MobiDB-lite"/>
    </source>
</evidence>
<dbReference type="InterPro" id="IPR057893">
    <property type="entry name" value="LRV_2"/>
</dbReference>
<reference evidence="4 5" key="1">
    <citation type="submission" date="2012-01" db="EMBL/GenBank/DDBJ databases">
        <title>The Genome Sequence of Scardovia wiggsiae F0424.</title>
        <authorList>
            <consortium name="The Broad Institute Genome Sequencing Platform"/>
            <person name="Earl A."/>
            <person name="Ward D."/>
            <person name="Feldgarden M."/>
            <person name="Gevers D."/>
            <person name="Izard J."/>
            <person name="Ganesan A."/>
            <person name="Baranova O.V."/>
            <person name="Blanton J.M."/>
            <person name="Tanner A.C."/>
            <person name="Mathney J."/>
            <person name="Dewhirst F.E."/>
            <person name="Young S.K."/>
            <person name="Zeng Q."/>
            <person name="Gargeya S."/>
            <person name="Fitzgerald M."/>
            <person name="Haas B."/>
            <person name="Abouelleil A."/>
            <person name="Alvarado L."/>
            <person name="Arachchi H.M."/>
            <person name="Berlin A."/>
            <person name="Chapman S.B."/>
            <person name="Gearin G."/>
            <person name="Goldberg J."/>
            <person name="Griggs A."/>
            <person name="Gujja S."/>
            <person name="Hansen M."/>
            <person name="Heiman D."/>
            <person name="Howarth C."/>
            <person name="Larimer J."/>
            <person name="Lui A."/>
            <person name="MacDonald P.J.P."/>
            <person name="McCowen C."/>
            <person name="Montmayeur A."/>
            <person name="Murphy C."/>
            <person name="Neiman D."/>
            <person name="Pearson M."/>
            <person name="Priest M."/>
            <person name="Roberts A."/>
            <person name="Saif S."/>
            <person name="Shea T."/>
            <person name="Sisk P."/>
            <person name="Stolte C."/>
            <person name="Sykes S."/>
            <person name="Wortman J."/>
            <person name="Nusbaum C."/>
            <person name="Birren B."/>
        </authorList>
    </citation>
    <scope>NUCLEOTIDE SEQUENCE [LARGE SCALE GENOMIC DNA]</scope>
    <source>
        <strain evidence="4 5">F0424</strain>
    </source>
</reference>
<dbReference type="AlphaFoldDB" id="J0DFP4"/>
<keyword evidence="1" id="KW-0597">Phosphoprotein</keyword>
<dbReference type="OrthoDB" id="3240300at2"/>
<evidence type="ECO:0000256" key="1">
    <source>
        <dbReference type="ARBA" id="ARBA00022553"/>
    </source>
</evidence>
<dbReference type="HOGENOM" id="CLU_026080_0_0_11"/>
<keyword evidence="5" id="KW-1185">Reference proteome</keyword>
<dbReference type="STRING" id="857290.HMPREF9156_00587"/>
<dbReference type="Pfam" id="PF25591">
    <property type="entry name" value="LRV_2"/>
    <property type="match status" value="1"/>
</dbReference>
<proteinExistence type="predicted"/>
<dbReference type="PROSITE" id="PS50006">
    <property type="entry name" value="FHA_DOMAIN"/>
    <property type="match status" value="1"/>
</dbReference>
<dbReference type="SUPFAM" id="SSF49879">
    <property type="entry name" value="SMAD/FHA domain"/>
    <property type="match status" value="1"/>
</dbReference>
<name>J0DFP4_9BIFI</name>
<dbReference type="Pfam" id="PF00498">
    <property type="entry name" value="FHA"/>
    <property type="match status" value="1"/>
</dbReference>
<dbReference type="EMBL" id="AGZS01000002">
    <property type="protein sequence ID" value="EJD65143.1"/>
    <property type="molecule type" value="Genomic_DNA"/>
</dbReference>
<accession>J0DFP4</accession>